<gene>
    <name evidence="1" type="ORF">DVH29_05565</name>
</gene>
<dbReference type="Proteomes" id="UP000253759">
    <property type="component" value="Unassembled WGS sequence"/>
</dbReference>
<dbReference type="EMBL" id="QQNH01000005">
    <property type="protein sequence ID" value="RDE09625.1"/>
    <property type="molecule type" value="Genomic_DNA"/>
</dbReference>
<sequence>MGRDQGWGGARNTLIRLLLPFSPRGRRWIGPRGPRRMRGSLNLNQHPRPLLPPLPARPWWRKRRRHAKAARGILKNRIGRAGGLMGQGLALKSAIAVLALAAPAAAEGLTLDEFRAGVFYHSAYGGFLPTGPHWDLSRLESVKFSALFASPEIDAFRWIGSPRPEIGATFNLAGRENIVHANLNWQIPVFDTPLYLELGFGAALTDGALTGATAPARNFGCALNFYDAAGIGAHLSDSVTLTLRYEHVSNLDLCLPNEGLSNLGLMLGVKF</sequence>
<dbReference type="InterPro" id="IPR018550">
    <property type="entry name" value="Lipid-A_deacylase-rel"/>
</dbReference>
<organism evidence="1 2">
    <name type="scientific">Pelagibacterium lacus</name>
    <dbReference type="NCBI Taxonomy" id="2282655"/>
    <lineage>
        <taxon>Bacteria</taxon>
        <taxon>Pseudomonadati</taxon>
        <taxon>Pseudomonadota</taxon>
        <taxon>Alphaproteobacteria</taxon>
        <taxon>Hyphomicrobiales</taxon>
        <taxon>Devosiaceae</taxon>
        <taxon>Pelagibacterium</taxon>
    </lineage>
</organism>
<dbReference type="Pfam" id="PF09411">
    <property type="entry name" value="PagL"/>
    <property type="match status" value="1"/>
</dbReference>
<comment type="caution">
    <text evidence="1">The sequence shown here is derived from an EMBL/GenBank/DDBJ whole genome shotgun (WGS) entry which is preliminary data.</text>
</comment>
<protein>
    <submittedName>
        <fullName evidence="1">Acyloxyacyl hydrolase</fullName>
    </submittedName>
</protein>
<name>A0A369W6Z1_9HYPH</name>
<evidence type="ECO:0000313" key="1">
    <source>
        <dbReference type="EMBL" id="RDE09625.1"/>
    </source>
</evidence>
<dbReference type="Gene3D" id="2.40.160.20">
    <property type="match status" value="1"/>
</dbReference>
<keyword evidence="2" id="KW-1185">Reference proteome</keyword>
<keyword evidence="1" id="KW-0378">Hydrolase</keyword>
<reference evidence="2" key="1">
    <citation type="submission" date="2018-07" db="EMBL/GenBank/DDBJ databases">
        <authorList>
            <person name="Liu B.-T."/>
            <person name="Du Z."/>
        </authorList>
    </citation>
    <scope>NUCLEOTIDE SEQUENCE [LARGE SCALE GENOMIC DNA]</scope>
    <source>
        <strain evidence="2">XYN52</strain>
    </source>
</reference>
<accession>A0A369W6Z1</accession>
<dbReference type="GO" id="GO:0016787">
    <property type="term" value="F:hydrolase activity"/>
    <property type="evidence" value="ECO:0007669"/>
    <property type="project" value="UniProtKB-KW"/>
</dbReference>
<evidence type="ECO:0000313" key="2">
    <source>
        <dbReference type="Proteomes" id="UP000253759"/>
    </source>
</evidence>
<dbReference type="AlphaFoldDB" id="A0A369W6Z1"/>
<proteinExistence type="predicted"/>